<dbReference type="EMBL" id="JAUIZM010000005">
    <property type="protein sequence ID" value="KAK1384212.1"/>
    <property type="molecule type" value="Genomic_DNA"/>
</dbReference>
<evidence type="ECO:0000313" key="2">
    <source>
        <dbReference type="Proteomes" id="UP001237642"/>
    </source>
</evidence>
<sequence length="120" mass="13810">MGFVETVVSPLETKQTLTNHHPSTNKHKRTQIENYSCLELEIAMAESMVSVETIKAFYNNQVHNPPKWEMNKLDCLLALSFSCGVLVISWPFKDHDRLRPKTTEISLLTHELAREIFSSH</sequence>
<dbReference type="AlphaFoldDB" id="A0AAD8MTA4"/>
<evidence type="ECO:0000313" key="1">
    <source>
        <dbReference type="EMBL" id="KAK1384212.1"/>
    </source>
</evidence>
<gene>
    <name evidence="1" type="ORF">POM88_021947</name>
</gene>
<accession>A0AAD8MTA4</accession>
<proteinExistence type="predicted"/>
<reference evidence="1" key="1">
    <citation type="submission" date="2023-02" db="EMBL/GenBank/DDBJ databases">
        <title>Genome of toxic invasive species Heracleum sosnowskyi carries increased number of genes despite the absence of recent whole-genome duplications.</title>
        <authorList>
            <person name="Schelkunov M."/>
            <person name="Shtratnikova V."/>
            <person name="Makarenko M."/>
            <person name="Klepikova A."/>
            <person name="Omelchenko D."/>
            <person name="Novikova G."/>
            <person name="Obukhova E."/>
            <person name="Bogdanov V."/>
            <person name="Penin A."/>
            <person name="Logacheva M."/>
        </authorList>
    </citation>
    <scope>NUCLEOTIDE SEQUENCE</scope>
    <source>
        <strain evidence="1">Hsosn_3</strain>
        <tissue evidence="1">Leaf</tissue>
    </source>
</reference>
<dbReference type="Proteomes" id="UP001237642">
    <property type="component" value="Unassembled WGS sequence"/>
</dbReference>
<protein>
    <submittedName>
        <fullName evidence="1">Uncharacterized protein</fullName>
    </submittedName>
</protein>
<organism evidence="1 2">
    <name type="scientific">Heracleum sosnowskyi</name>
    <dbReference type="NCBI Taxonomy" id="360622"/>
    <lineage>
        <taxon>Eukaryota</taxon>
        <taxon>Viridiplantae</taxon>
        <taxon>Streptophyta</taxon>
        <taxon>Embryophyta</taxon>
        <taxon>Tracheophyta</taxon>
        <taxon>Spermatophyta</taxon>
        <taxon>Magnoliopsida</taxon>
        <taxon>eudicotyledons</taxon>
        <taxon>Gunneridae</taxon>
        <taxon>Pentapetalae</taxon>
        <taxon>asterids</taxon>
        <taxon>campanulids</taxon>
        <taxon>Apiales</taxon>
        <taxon>Apiaceae</taxon>
        <taxon>Apioideae</taxon>
        <taxon>apioid superclade</taxon>
        <taxon>Tordylieae</taxon>
        <taxon>Tordyliinae</taxon>
        <taxon>Heracleum</taxon>
    </lineage>
</organism>
<comment type="caution">
    <text evidence="1">The sequence shown here is derived from an EMBL/GenBank/DDBJ whole genome shotgun (WGS) entry which is preliminary data.</text>
</comment>
<name>A0AAD8MTA4_9APIA</name>
<keyword evidence="2" id="KW-1185">Reference proteome</keyword>
<reference evidence="1" key="2">
    <citation type="submission" date="2023-05" db="EMBL/GenBank/DDBJ databases">
        <authorList>
            <person name="Schelkunov M.I."/>
        </authorList>
    </citation>
    <scope>NUCLEOTIDE SEQUENCE</scope>
    <source>
        <strain evidence="1">Hsosn_3</strain>
        <tissue evidence="1">Leaf</tissue>
    </source>
</reference>